<comment type="caution">
    <text evidence="3">The sequence shown here is derived from an EMBL/GenBank/DDBJ whole genome shotgun (WGS) entry which is preliminary data.</text>
</comment>
<dbReference type="Gene3D" id="3.20.20.30">
    <property type="entry name" value="Luciferase-like domain"/>
    <property type="match status" value="1"/>
</dbReference>
<gene>
    <name evidence="3" type="ORF">CXG46_12325</name>
</gene>
<dbReference type="InterPro" id="IPR050766">
    <property type="entry name" value="Bact_Lucif_Oxidored"/>
</dbReference>
<feature type="domain" description="Luciferase-like" evidence="2">
    <location>
        <begin position="67"/>
        <end position="370"/>
    </location>
</feature>
<dbReference type="InterPro" id="IPR019949">
    <property type="entry name" value="CmoO-like"/>
</dbReference>
<dbReference type="Proteomes" id="UP000233565">
    <property type="component" value="Unassembled WGS sequence"/>
</dbReference>
<dbReference type="Pfam" id="PF00296">
    <property type="entry name" value="Bac_luciferase"/>
    <property type="match status" value="1"/>
</dbReference>
<reference evidence="3 4" key="1">
    <citation type="submission" date="2017-12" db="EMBL/GenBank/DDBJ databases">
        <title>Pharmacopeia of the Arctic Ocean.</title>
        <authorList>
            <person name="Collins E."/>
            <person name="Ducluzeau A.-L."/>
        </authorList>
    </citation>
    <scope>NUCLEOTIDE SEQUENCE [LARGE SCALE GENOMIC DNA]</scope>
    <source>
        <strain evidence="3 4">DSM 23325</strain>
    </source>
</reference>
<name>A0ABX4QWL7_9ACTN</name>
<dbReference type="PANTHER" id="PTHR30137:SF6">
    <property type="entry name" value="LUCIFERASE-LIKE MONOOXYGENASE"/>
    <property type="match status" value="1"/>
</dbReference>
<sequence>MSEKRPTVVATYAGDSRPSRAEVGVVVTPTTVGPHVHVRSIRGRSRPARRNIPAAADAGPTVTALSVLDLVPVRSDQTTGDAIAASRRLAQAADDLGYRRYWVAEHHNMPAVAATNPPVLIAMLAAATSRIKVGSGGVMLPNHAPLVVAEQFALLEAAFPGRIDLGIGRAPGTDPLTRYVLRGSNAESADEAVTKFPEYVDDIRTLMTTDGVELQIGPRRQPLRATPAATSIADMWLLGSSDYSARLAAEKGLPYVFAHHFSGEGTGVALDLYRSSYRPSPEYPEPRTFLTVNAVVAETEEEARRQVLPNVQQMIALRTGAPLHPQRLLEEAEAVEMTPEQRAFGHAMAGRWIVGSADQARVQLDELATTYGVDEVMIHPVAGATAGTDVTTSPNRETTLRLLAA</sequence>
<dbReference type="InterPro" id="IPR011251">
    <property type="entry name" value="Luciferase-like_dom"/>
</dbReference>
<keyword evidence="4" id="KW-1185">Reference proteome</keyword>
<dbReference type="PANTHER" id="PTHR30137">
    <property type="entry name" value="LUCIFERASE-LIKE MONOOXYGENASE"/>
    <property type="match status" value="1"/>
</dbReference>
<comment type="similarity">
    <text evidence="1">To bacterial alkanal monooxygenase alpha and beta chains.</text>
</comment>
<dbReference type="InterPro" id="IPR036661">
    <property type="entry name" value="Luciferase-like_sf"/>
</dbReference>
<dbReference type="SUPFAM" id="SSF51679">
    <property type="entry name" value="Bacterial luciferase-like"/>
    <property type="match status" value="1"/>
</dbReference>
<dbReference type="EMBL" id="PJBV01000017">
    <property type="protein sequence ID" value="PKH40791.1"/>
    <property type="molecule type" value="Genomic_DNA"/>
</dbReference>
<dbReference type="CDD" id="cd00347">
    <property type="entry name" value="Flavin_utilizing_monoxygenases"/>
    <property type="match status" value="1"/>
</dbReference>
<evidence type="ECO:0000313" key="3">
    <source>
        <dbReference type="EMBL" id="PKH40791.1"/>
    </source>
</evidence>
<accession>A0ABX4QWL7</accession>
<dbReference type="NCBIfam" id="TIGR03558">
    <property type="entry name" value="oxido_grp_1"/>
    <property type="match status" value="1"/>
</dbReference>
<evidence type="ECO:0000256" key="1">
    <source>
        <dbReference type="ARBA" id="ARBA00007789"/>
    </source>
</evidence>
<organism evidence="3 4">
    <name type="scientific">Nocardioides alpinus</name>
    <dbReference type="NCBI Taxonomy" id="748909"/>
    <lineage>
        <taxon>Bacteria</taxon>
        <taxon>Bacillati</taxon>
        <taxon>Actinomycetota</taxon>
        <taxon>Actinomycetes</taxon>
        <taxon>Propionibacteriales</taxon>
        <taxon>Nocardioidaceae</taxon>
        <taxon>Nocardioides</taxon>
    </lineage>
</organism>
<proteinExistence type="predicted"/>
<protein>
    <submittedName>
        <fullName evidence="3">LLM class flavin-dependent oxidoreductase</fullName>
    </submittedName>
</protein>
<evidence type="ECO:0000259" key="2">
    <source>
        <dbReference type="Pfam" id="PF00296"/>
    </source>
</evidence>
<evidence type="ECO:0000313" key="4">
    <source>
        <dbReference type="Proteomes" id="UP000233565"/>
    </source>
</evidence>